<dbReference type="CDD" id="cd00093">
    <property type="entry name" value="HTH_XRE"/>
    <property type="match status" value="1"/>
</dbReference>
<sequence length="72" mass="7865">MSPVFTAKDIGAAIRAERKRQKLTQTELADLCAVSLSFVSNLENGKTTTELEKTLKVLNTLGLDVMIAKRGE</sequence>
<dbReference type="InterPro" id="IPR010982">
    <property type="entry name" value="Lambda_DNA-bd_dom_sf"/>
</dbReference>
<evidence type="ECO:0000313" key="2">
    <source>
        <dbReference type="EMBL" id="MEC4176165.1"/>
    </source>
</evidence>
<dbReference type="RefSeq" id="WP_338210314.1">
    <property type="nucleotide sequence ID" value="NZ_JAYMFF010000011.1"/>
</dbReference>
<dbReference type="Gene3D" id="1.10.260.40">
    <property type="entry name" value="lambda repressor-like DNA-binding domains"/>
    <property type="match status" value="1"/>
</dbReference>
<feature type="domain" description="HTH cro/C1-type" evidence="1">
    <location>
        <begin position="14"/>
        <end position="68"/>
    </location>
</feature>
<gene>
    <name evidence="2" type="ORF">VIN30_06865</name>
</gene>
<proteinExistence type="predicted"/>
<dbReference type="InterPro" id="IPR017507">
    <property type="entry name" value="Tscrpt_reg_HipB-like"/>
</dbReference>
<dbReference type="Proteomes" id="UP001349994">
    <property type="component" value="Unassembled WGS sequence"/>
</dbReference>
<keyword evidence="3" id="KW-1185">Reference proteome</keyword>
<dbReference type="EMBL" id="JAYMFF010000011">
    <property type="protein sequence ID" value="MEC4176165.1"/>
    <property type="molecule type" value="Genomic_DNA"/>
</dbReference>
<dbReference type="PROSITE" id="PS50943">
    <property type="entry name" value="HTH_CROC1"/>
    <property type="match status" value="1"/>
</dbReference>
<evidence type="ECO:0000259" key="1">
    <source>
        <dbReference type="PROSITE" id="PS50943"/>
    </source>
</evidence>
<dbReference type="SMART" id="SM00530">
    <property type="entry name" value="HTH_XRE"/>
    <property type="match status" value="1"/>
</dbReference>
<evidence type="ECO:0000313" key="3">
    <source>
        <dbReference type="Proteomes" id="UP001349994"/>
    </source>
</evidence>
<dbReference type="NCBIfam" id="TIGR03070">
    <property type="entry name" value="couple_hipB"/>
    <property type="match status" value="1"/>
</dbReference>
<dbReference type="SUPFAM" id="SSF47413">
    <property type="entry name" value="lambda repressor-like DNA-binding domains"/>
    <property type="match status" value="1"/>
</dbReference>
<dbReference type="Pfam" id="PF01381">
    <property type="entry name" value="HTH_3"/>
    <property type="match status" value="1"/>
</dbReference>
<reference evidence="2 3" key="1">
    <citation type="submission" date="2024-01" db="EMBL/GenBank/DDBJ databases">
        <title>novel species in genus Adlercreutzia.</title>
        <authorList>
            <person name="Liu X."/>
        </authorList>
    </citation>
    <scope>NUCLEOTIDE SEQUENCE [LARGE SCALE GENOMIC DNA]</scope>
    <source>
        <strain evidence="2 3">R7</strain>
    </source>
</reference>
<protein>
    <submittedName>
        <fullName evidence="2">Helix-turn-helix transcriptional regulator</fullName>
    </submittedName>
</protein>
<name>A0ABU6IIB9_9ACTN</name>
<dbReference type="InterPro" id="IPR001387">
    <property type="entry name" value="Cro/C1-type_HTH"/>
</dbReference>
<accession>A0ABU6IIB9</accession>
<organism evidence="2 3">
    <name type="scientific">Adlercreutzia wanghongyangiae</name>
    <dbReference type="NCBI Taxonomy" id="3111451"/>
    <lineage>
        <taxon>Bacteria</taxon>
        <taxon>Bacillati</taxon>
        <taxon>Actinomycetota</taxon>
        <taxon>Coriobacteriia</taxon>
        <taxon>Eggerthellales</taxon>
        <taxon>Eggerthellaceae</taxon>
        <taxon>Adlercreutzia</taxon>
    </lineage>
</organism>
<comment type="caution">
    <text evidence="2">The sequence shown here is derived from an EMBL/GenBank/DDBJ whole genome shotgun (WGS) entry which is preliminary data.</text>
</comment>